<dbReference type="Pfam" id="PF07690">
    <property type="entry name" value="MFS_1"/>
    <property type="match status" value="1"/>
</dbReference>
<feature type="transmembrane region" description="Helical" evidence="6">
    <location>
        <begin position="104"/>
        <end position="123"/>
    </location>
</feature>
<dbReference type="InterPro" id="IPR020846">
    <property type="entry name" value="MFS_dom"/>
</dbReference>
<keyword evidence="3 6" id="KW-1133">Transmembrane helix</keyword>
<organism evidence="8 9">
    <name type="scientific">Lachnellula subtilissima</name>
    <dbReference type="NCBI Taxonomy" id="602034"/>
    <lineage>
        <taxon>Eukaryota</taxon>
        <taxon>Fungi</taxon>
        <taxon>Dikarya</taxon>
        <taxon>Ascomycota</taxon>
        <taxon>Pezizomycotina</taxon>
        <taxon>Leotiomycetes</taxon>
        <taxon>Helotiales</taxon>
        <taxon>Lachnaceae</taxon>
        <taxon>Lachnellula</taxon>
    </lineage>
</organism>
<accession>A0A8H8UCU7</accession>
<feature type="transmembrane region" description="Helical" evidence="6">
    <location>
        <begin position="421"/>
        <end position="441"/>
    </location>
</feature>
<feature type="transmembrane region" description="Helical" evidence="6">
    <location>
        <begin position="447"/>
        <end position="473"/>
    </location>
</feature>
<feature type="transmembrane region" description="Helical" evidence="6">
    <location>
        <begin position="160"/>
        <end position="181"/>
    </location>
</feature>
<dbReference type="AlphaFoldDB" id="A0A8H8UCU7"/>
<dbReference type="EMBL" id="QGMJ01000070">
    <property type="protein sequence ID" value="TVY43264.1"/>
    <property type="molecule type" value="Genomic_DNA"/>
</dbReference>
<feature type="transmembrane region" description="Helical" evidence="6">
    <location>
        <begin position="393"/>
        <end position="414"/>
    </location>
</feature>
<feature type="transmembrane region" description="Helical" evidence="6">
    <location>
        <begin position="334"/>
        <end position="353"/>
    </location>
</feature>
<feature type="transmembrane region" description="Helical" evidence="6">
    <location>
        <begin position="224"/>
        <end position="244"/>
    </location>
</feature>
<feature type="domain" description="Major facilitator superfamily (MFS) profile" evidence="7">
    <location>
        <begin position="69"/>
        <end position="556"/>
    </location>
</feature>
<evidence type="ECO:0000256" key="6">
    <source>
        <dbReference type="SAM" id="Phobius"/>
    </source>
</evidence>
<keyword evidence="9" id="KW-1185">Reference proteome</keyword>
<feature type="transmembrane region" description="Helical" evidence="6">
    <location>
        <begin position="66"/>
        <end position="92"/>
    </location>
</feature>
<dbReference type="InterPro" id="IPR036259">
    <property type="entry name" value="MFS_trans_sf"/>
</dbReference>
<gene>
    <name evidence="8" type="ORF">LSUB1_G000906</name>
</gene>
<dbReference type="Proteomes" id="UP000462212">
    <property type="component" value="Unassembled WGS sequence"/>
</dbReference>
<evidence type="ECO:0000256" key="3">
    <source>
        <dbReference type="ARBA" id="ARBA00022989"/>
    </source>
</evidence>
<feature type="transmembrane region" description="Helical" evidence="6">
    <location>
        <begin position="494"/>
        <end position="512"/>
    </location>
</feature>
<keyword evidence="4 6" id="KW-0472">Membrane</keyword>
<dbReference type="Gene3D" id="1.20.1250.20">
    <property type="entry name" value="MFS general substrate transporter like domains"/>
    <property type="match status" value="2"/>
</dbReference>
<reference evidence="8 9" key="1">
    <citation type="submission" date="2018-05" db="EMBL/GenBank/DDBJ databases">
        <title>Genome sequencing and assembly of the regulated plant pathogen Lachnellula willkommii and related sister species for the development of diagnostic species identification markers.</title>
        <authorList>
            <person name="Giroux E."/>
            <person name="Bilodeau G."/>
        </authorList>
    </citation>
    <scope>NUCLEOTIDE SEQUENCE [LARGE SCALE GENOMIC DNA]</scope>
    <source>
        <strain evidence="8 9">CBS 197.66</strain>
    </source>
</reference>
<dbReference type="OrthoDB" id="440755at2759"/>
<dbReference type="SUPFAM" id="SSF103473">
    <property type="entry name" value="MFS general substrate transporter"/>
    <property type="match status" value="1"/>
</dbReference>
<evidence type="ECO:0000256" key="5">
    <source>
        <dbReference type="SAM" id="MobiDB-lite"/>
    </source>
</evidence>
<feature type="transmembrane region" description="Helical" evidence="6">
    <location>
        <begin position="135"/>
        <end position="154"/>
    </location>
</feature>
<evidence type="ECO:0000313" key="9">
    <source>
        <dbReference type="Proteomes" id="UP000462212"/>
    </source>
</evidence>
<comment type="caution">
    <text evidence="8">The sequence shown here is derived from an EMBL/GenBank/DDBJ whole genome shotgun (WGS) entry which is preliminary data.</text>
</comment>
<dbReference type="InterPro" id="IPR011701">
    <property type="entry name" value="MFS"/>
</dbReference>
<dbReference type="GO" id="GO:0016020">
    <property type="term" value="C:membrane"/>
    <property type="evidence" value="ECO:0007669"/>
    <property type="project" value="UniProtKB-SubCell"/>
</dbReference>
<proteinExistence type="predicted"/>
<evidence type="ECO:0000313" key="8">
    <source>
        <dbReference type="EMBL" id="TVY43264.1"/>
    </source>
</evidence>
<evidence type="ECO:0000256" key="2">
    <source>
        <dbReference type="ARBA" id="ARBA00022692"/>
    </source>
</evidence>
<dbReference type="PROSITE" id="PS50850">
    <property type="entry name" value="MFS"/>
    <property type="match status" value="1"/>
</dbReference>
<feature type="transmembrane region" description="Helical" evidence="6">
    <location>
        <begin position="193"/>
        <end position="212"/>
    </location>
</feature>
<evidence type="ECO:0000256" key="1">
    <source>
        <dbReference type="ARBA" id="ARBA00004141"/>
    </source>
</evidence>
<evidence type="ECO:0000259" key="7">
    <source>
        <dbReference type="PROSITE" id="PS50850"/>
    </source>
</evidence>
<name>A0A8H8UCU7_9HELO</name>
<feature type="transmembrane region" description="Helical" evidence="6">
    <location>
        <begin position="294"/>
        <end position="313"/>
    </location>
</feature>
<feature type="transmembrane region" description="Helical" evidence="6">
    <location>
        <begin position="264"/>
        <end position="282"/>
    </location>
</feature>
<keyword evidence="2 6" id="KW-0812">Transmembrane</keyword>
<sequence>MSDLLSIIDVVPAKSNKSSTVTPHNVDSPHASSRSTHSIPTVDANVSSSSIEAFELQDGVLNKTRVVVVISVLTGVSFLSSLTNGFIAIGLPRIASDLSLPSHLIIWPSAVYPLTISTCLILAGSIADVIGHRNINLTGCALTGAFILACGLARTGIEFIMFRAMQGVAVALCLPTSVAIVSHSVPVGRSRNIAFSCLGFVQPIGFSLGIVLEGVILDTIGWRFLYYLSGSLCLALFVVSLWALPHDPVIEGSIIRKLKNEIDWLGAFIISTCLAVFSYVLATLSDSIENIRHPVNIVLLVGSFALILAFVLWQGRRERLNLPALIPNSLWRNTVFTSVCLTVLLSNAVANAMETFCSLLYDLFSSSVSPHQPARVNIPCSFQEVQHISALGAAIRILPSLIIGFCIQLTTGLVIHRTSPFNLVLTTLALSAGAPLLMAVISPRWPYWYAAFPAQLLSPMACDIMFTIGLLAVSEGFPADTQALAGAVFNTVNQFGQSIGLTLLAVVSAVVTKQTEDQGKGKEEALFMGYRAGFWTAFALGVPACLIGGFGLRHMGKIGVKRD</sequence>
<feature type="region of interest" description="Disordered" evidence="5">
    <location>
        <begin position="16"/>
        <end position="39"/>
    </location>
</feature>
<protein>
    <submittedName>
        <fullName evidence="8">Putative MFS-type transporter</fullName>
    </submittedName>
</protein>
<dbReference type="PANTHER" id="PTHR42718">
    <property type="entry name" value="MAJOR FACILITATOR SUPERFAMILY MULTIDRUG TRANSPORTER MFSC"/>
    <property type="match status" value="1"/>
</dbReference>
<dbReference type="PANTHER" id="PTHR42718:SF27">
    <property type="entry name" value="TRANSPORTER, PUTATIVE-RELATED"/>
    <property type="match status" value="1"/>
</dbReference>
<comment type="subcellular location">
    <subcellularLocation>
        <location evidence="1">Membrane</location>
        <topology evidence="1">Multi-pass membrane protein</topology>
    </subcellularLocation>
</comment>
<feature type="transmembrane region" description="Helical" evidence="6">
    <location>
        <begin position="532"/>
        <end position="552"/>
    </location>
</feature>
<dbReference type="GO" id="GO:0022857">
    <property type="term" value="F:transmembrane transporter activity"/>
    <property type="evidence" value="ECO:0007669"/>
    <property type="project" value="InterPro"/>
</dbReference>
<evidence type="ECO:0000256" key="4">
    <source>
        <dbReference type="ARBA" id="ARBA00023136"/>
    </source>
</evidence>